<dbReference type="RefSeq" id="WP_015280516.1">
    <property type="nucleotide sequence ID" value="NC_019940.1"/>
</dbReference>
<reference evidence="1 2" key="1">
    <citation type="submission" date="2011-09" db="EMBL/GenBank/DDBJ databases">
        <title>Complete sequence of chromosome of Thioflavicoccus mobilis 8321.</title>
        <authorList>
            <consortium name="US DOE Joint Genome Institute"/>
            <person name="Lucas S."/>
            <person name="Han J."/>
            <person name="Lapidus A."/>
            <person name="Cheng J.-F."/>
            <person name="Goodwin L."/>
            <person name="Pitluck S."/>
            <person name="Peters L."/>
            <person name="Ovchinnikova G."/>
            <person name="Lu M."/>
            <person name="Detter J.C."/>
            <person name="Han C."/>
            <person name="Tapia R."/>
            <person name="Land M."/>
            <person name="Hauser L."/>
            <person name="Kyrpides N."/>
            <person name="Ivanova N."/>
            <person name="Pagani I."/>
            <person name="Vogl K."/>
            <person name="Liu Z."/>
            <person name="Imhoff J."/>
            <person name="Thiel V."/>
            <person name="Frigaard N.-U."/>
            <person name="Bryant D."/>
            <person name="Woyke T."/>
        </authorList>
    </citation>
    <scope>NUCLEOTIDE SEQUENCE [LARGE SCALE GENOMIC DNA]</scope>
    <source>
        <strain evidence="1 2">8321</strain>
    </source>
</reference>
<dbReference type="KEGG" id="tmb:Thimo_1595"/>
<evidence type="ECO:0000313" key="1">
    <source>
        <dbReference type="EMBL" id="AGA90375.1"/>
    </source>
</evidence>
<keyword evidence="2" id="KW-1185">Reference proteome</keyword>
<dbReference type="PATRIC" id="fig|765912.4.peg.1565"/>
<dbReference type="EMBL" id="CP003051">
    <property type="protein sequence ID" value="AGA90375.1"/>
    <property type="molecule type" value="Genomic_DNA"/>
</dbReference>
<protein>
    <submittedName>
        <fullName evidence="1">Uncharacterized protein</fullName>
    </submittedName>
</protein>
<dbReference type="AlphaFoldDB" id="L0GYB8"/>
<accession>L0GYB8</accession>
<evidence type="ECO:0000313" key="2">
    <source>
        <dbReference type="Proteomes" id="UP000010816"/>
    </source>
</evidence>
<dbReference type="Proteomes" id="UP000010816">
    <property type="component" value="Chromosome"/>
</dbReference>
<organism evidence="1 2">
    <name type="scientific">Thioflavicoccus mobilis 8321</name>
    <dbReference type="NCBI Taxonomy" id="765912"/>
    <lineage>
        <taxon>Bacteria</taxon>
        <taxon>Pseudomonadati</taxon>
        <taxon>Pseudomonadota</taxon>
        <taxon>Gammaproteobacteria</taxon>
        <taxon>Chromatiales</taxon>
        <taxon>Chromatiaceae</taxon>
        <taxon>Thioflavicoccus</taxon>
    </lineage>
</organism>
<sequence>MLTAELRPDVRAINIAYEFQVDGRTVRAERGSNRITQSLREIGRHSVVAVVYVVFDPDRSDTFRSSPIRIEVRAPERPLRPSVSVRITPEFREVQQGEPASFAPRILEATHPIRFRWTPPGGQPTVRRQPSEFSFATDDLAPGDHRVRLDVETLWDDRWAVADRDSATLRVLERPRLTVRIDPPTQRVDPGDPAGFHAVLEPPGYASSYRWRGPMGQSADGEFFAIRTDGLEPGRYPVTVLVQGRSQDRSDARAWLEVANEPAVLGVSIVPPEGKVAMGDELRLYARVTGDSEGSARLRWTGPGGQIGSAPTFTVRTHDLAGGSYRVQVTAFVPGGPPVNATARFLVVPTSSMPPELPLWPWLLVPIVLLPLIRLLRPKPWRAIGPAPPSLQSRVIIGSPSPVRDESPSSDGLQVLLVLDRAEVTWQPGSNTAGGDHP</sequence>
<dbReference type="OrthoDB" id="7794186at2"/>
<name>L0GYB8_9GAMM</name>
<dbReference type="HOGENOM" id="CLU_625465_0_0_6"/>
<gene>
    <name evidence="1" type="ORF">Thimo_1595</name>
</gene>
<proteinExistence type="predicted"/>